<dbReference type="Proteomes" id="UP001055111">
    <property type="component" value="Unassembled WGS sequence"/>
</dbReference>
<dbReference type="AlphaFoldDB" id="A0AA37ICK4"/>
<dbReference type="EMBL" id="BPUS01000002">
    <property type="protein sequence ID" value="GJH24176.1"/>
    <property type="molecule type" value="Genomic_DNA"/>
</dbReference>
<comment type="caution">
    <text evidence="4">The sequence shown here is derived from an EMBL/GenBank/DDBJ whole genome shotgun (WGS) entry which is preliminary data.</text>
</comment>
<evidence type="ECO:0000313" key="4">
    <source>
        <dbReference type="EMBL" id="GJH24176.1"/>
    </source>
</evidence>
<feature type="region of interest" description="Disordered" evidence="1">
    <location>
        <begin position="26"/>
        <end position="48"/>
    </location>
</feature>
<feature type="signal peptide" evidence="2">
    <location>
        <begin position="1"/>
        <end position="24"/>
    </location>
</feature>
<keyword evidence="2" id="KW-0732">Signal</keyword>
<evidence type="ECO:0000259" key="3">
    <source>
        <dbReference type="PROSITE" id="PS50914"/>
    </source>
</evidence>
<dbReference type="RefSeq" id="WP_238210575.1">
    <property type="nucleotide sequence ID" value="NZ_BPUS01000002.1"/>
</dbReference>
<sequence>MKVRKIFAIATATLVFIACGNALAQDTGGSAQPTPQGQSRSDVRKANHSLSNRVARALSKGGVQTTNVNVLAKGGAVVLTGSVADQSQIDTASRVAQNVQDVTSVSNRLTIRAGGQ</sequence>
<evidence type="ECO:0000256" key="2">
    <source>
        <dbReference type="SAM" id="SignalP"/>
    </source>
</evidence>
<evidence type="ECO:0000256" key="1">
    <source>
        <dbReference type="SAM" id="MobiDB-lite"/>
    </source>
</evidence>
<proteinExistence type="predicted"/>
<feature type="domain" description="BON" evidence="3">
    <location>
        <begin position="46"/>
        <end position="113"/>
    </location>
</feature>
<name>A0AA37ICK4_9BURK</name>
<dbReference type="Pfam" id="PF04972">
    <property type="entry name" value="BON"/>
    <property type="match status" value="1"/>
</dbReference>
<feature type="compositionally biased region" description="Polar residues" evidence="1">
    <location>
        <begin position="27"/>
        <end position="40"/>
    </location>
</feature>
<feature type="chain" id="PRO_5041446840" evidence="2">
    <location>
        <begin position="25"/>
        <end position="116"/>
    </location>
</feature>
<gene>
    <name evidence="4" type="ORF">CBA19CS42_06690</name>
</gene>
<protein>
    <submittedName>
        <fullName evidence="4">BON domain-containing protein</fullName>
    </submittedName>
</protein>
<dbReference type="InterPro" id="IPR007055">
    <property type="entry name" value="BON_dom"/>
</dbReference>
<dbReference type="Gene3D" id="3.30.1340.30">
    <property type="match status" value="1"/>
</dbReference>
<organism evidence="4 5">
    <name type="scientific">Caballeronia novacaledonica</name>
    <dbReference type="NCBI Taxonomy" id="1544861"/>
    <lineage>
        <taxon>Bacteria</taxon>
        <taxon>Pseudomonadati</taxon>
        <taxon>Pseudomonadota</taxon>
        <taxon>Betaproteobacteria</taxon>
        <taxon>Burkholderiales</taxon>
        <taxon>Burkholderiaceae</taxon>
        <taxon>Caballeronia</taxon>
    </lineage>
</organism>
<reference evidence="4" key="1">
    <citation type="submission" date="2022-09" db="EMBL/GenBank/DDBJ databases">
        <title>Isolation and characterization of 3-chlorobenzoate degrading bacteria from soils in Shizuoka.</title>
        <authorList>
            <person name="Ifat A."/>
            <person name="Ogawa N."/>
            <person name="Kimbara K."/>
            <person name="Moriuchi R."/>
            <person name="Dohra H."/>
            <person name="Shintani M."/>
        </authorList>
    </citation>
    <scope>NUCLEOTIDE SEQUENCE</scope>
    <source>
        <strain evidence="4">19CS4-2</strain>
    </source>
</reference>
<accession>A0AA37ICK4</accession>
<evidence type="ECO:0000313" key="5">
    <source>
        <dbReference type="Proteomes" id="UP001055111"/>
    </source>
</evidence>
<dbReference type="PROSITE" id="PS51257">
    <property type="entry name" value="PROKAR_LIPOPROTEIN"/>
    <property type="match status" value="1"/>
</dbReference>
<dbReference type="PROSITE" id="PS50914">
    <property type="entry name" value="BON"/>
    <property type="match status" value="1"/>
</dbReference>